<evidence type="ECO:0000256" key="7">
    <source>
        <dbReference type="ARBA" id="ARBA00023136"/>
    </source>
</evidence>
<dbReference type="PANTHER" id="PTHR36838">
    <property type="entry name" value="AUXIN EFFLUX CARRIER FAMILY PROTEIN"/>
    <property type="match status" value="1"/>
</dbReference>
<evidence type="ECO:0000256" key="2">
    <source>
        <dbReference type="ARBA" id="ARBA00010145"/>
    </source>
</evidence>
<comment type="similarity">
    <text evidence="2">Belongs to the auxin efflux carrier (TC 2.A.69) family.</text>
</comment>
<accession>A0AAE9XL61</accession>
<evidence type="ECO:0000256" key="8">
    <source>
        <dbReference type="SAM" id="Phobius"/>
    </source>
</evidence>
<dbReference type="GO" id="GO:0005886">
    <property type="term" value="C:plasma membrane"/>
    <property type="evidence" value="ECO:0007669"/>
    <property type="project" value="UniProtKB-SubCell"/>
</dbReference>
<dbReference type="GeneID" id="72384671"/>
<organism evidence="9 10">
    <name type="scientific">Vagococcus lutrae</name>
    <dbReference type="NCBI Taxonomy" id="81947"/>
    <lineage>
        <taxon>Bacteria</taxon>
        <taxon>Bacillati</taxon>
        <taxon>Bacillota</taxon>
        <taxon>Bacilli</taxon>
        <taxon>Lactobacillales</taxon>
        <taxon>Enterococcaceae</taxon>
        <taxon>Vagococcus</taxon>
    </lineage>
</organism>
<keyword evidence="5 8" id="KW-0812">Transmembrane</keyword>
<dbReference type="PANTHER" id="PTHR36838:SF1">
    <property type="entry name" value="SLR1864 PROTEIN"/>
    <property type="match status" value="1"/>
</dbReference>
<feature type="transmembrane region" description="Helical" evidence="8">
    <location>
        <begin position="247"/>
        <end position="272"/>
    </location>
</feature>
<evidence type="ECO:0000256" key="1">
    <source>
        <dbReference type="ARBA" id="ARBA00004651"/>
    </source>
</evidence>
<sequence length="320" mass="36004">MLASYFNILVVFALVLVGYRLSRKGWFDETTTGLFSKLVLNIALPFSMFLNITKQFTRDQFMSLVSGMLVPILSIAITFIISTIWVKVARVPATRQGVFRTMFTASNTIFMGLPINLAIFGEKAVPYVLLYYICNTTFFWTLGIYLIAQDNLEQQGRVQLNFAGVTKMLMSPAMLGFILGLVWMMLALPTPATSDSMFITAFYQFSQYLAQLTTPLSMFVIGMIIYRTGFKSLQMNRETFGVLVGRYLVSPIVVWLLALAIPIPSLMLKVFIVQSAMPAQNSMPILAQQYGADVKFTTTTQAYTFLIYLVVIPILIFLVK</sequence>
<keyword evidence="6 8" id="KW-1133">Transmembrane helix</keyword>
<feature type="transmembrane region" description="Helical" evidence="8">
    <location>
        <begin position="208"/>
        <end position="226"/>
    </location>
</feature>
<dbReference type="RefSeq" id="WP_126761808.1">
    <property type="nucleotide sequence ID" value="NZ_BKBT01000002.1"/>
</dbReference>
<proteinExistence type="inferred from homology"/>
<feature type="transmembrane region" description="Helical" evidence="8">
    <location>
        <begin position="6"/>
        <end position="22"/>
    </location>
</feature>
<dbReference type="EMBL" id="CP116507">
    <property type="protein sequence ID" value="WCG21953.1"/>
    <property type="molecule type" value="Genomic_DNA"/>
</dbReference>
<dbReference type="GO" id="GO:0055085">
    <property type="term" value="P:transmembrane transport"/>
    <property type="evidence" value="ECO:0007669"/>
    <property type="project" value="InterPro"/>
</dbReference>
<evidence type="ECO:0000256" key="6">
    <source>
        <dbReference type="ARBA" id="ARBA00022989"/>
    </source>
</evidence>
<name>A0AAE9XL61_9ENTE</name>
<feature type="transmembrane region" description="Helical" evidence="8">
    <location>
        <begin position="64"/>
        <end position="86"/>
    </location>
</feature>
<keyword evidence="4" id="KW-1003">Cell membrane</keyword>
<keyword evidence="7 8" id="KW-0472">Membrane</keyword>
<dbReference type="Proteomes" id="UP001179600">
    <property type="component" value="Chromosome"/>
</dbReference>
<feature type="transmembrane region" description="Helical" evidence="8">
    <location>
        <begin position="98"/>
        <end position="121"/>
    </location>
</feature>
<feature type="transmembrane region" description="Helical" evidence="8">
    <location>
        <begin position="34"/>
        <end position="52"/>
    </location>
</feature>
<dbReference type="InterPro" id="IPR004776">
    <property type="entry name" value="Mem_transp_PIN-like"/>
</dbReference>
<keyword evidence="3" id="KW-0813">Transport</keyword>
<feature type="transmembrane region" description="Helical" evidence="8">
    <location>
        <begin position="302"/>
        <end position="319"/>
    </location>
</feature>
<evidence type="ECO:0000256" key="4">
    <source>
        <dbReference type="ARBA" id="ARBA00022475"/>
    </source>
</evidence>
<feature type="transmembrane region" description="Helical" evidence="8">
    <location>
        <begin position="127"/>
        <end position="148"/>
    </location>
</feature>
<protein>
    <submittedName>
        <fullName evidence="9">AEC family transporter</fullName>
    </submittedName>
</protein>
<evidence type="ECO:0000313" key="10">
    <source>
        <dbReference type="Proteomes" id="UP001179600"/>
    </source>
</evidence>
<gene>
    <name evidence="9" type="ORF">PML95_05990</name>
</gene>
<evidence type="ECO:0000313" key="9">
    <source>
        <dbReference type="EMBL" id="WCG21953.1"/>
    </source>
</evidence>
<dbReference type="AlphaFoldDB" id="A0AAE9XL61"/>
<evidence type="ECO:0000256" key="5">
    <source>
        <dbReference type="ARBA" id="ARBA00022692"/>
    </source>
</evidence>
<feature type="transmembrane region" description="Helical" evidence="8">
    <location>
        <begin position="169"/>
        <end position="188"/>
    </location>
</feature>
<comment type="subcellular location">
    <subcellularLocation>
        <location evidence="1">Cell membrane</location>
        <topology evidence="1">Multi-pass membrane protein</topology>
    </subcellularLocation>
</comment>
<dbReference type="Pfam" id="PF03547">
    <property type="entry name" value="Mem_trans"/>
    <property type="match status" value="1"/>
</dbReference>
<reference evidence="9" key="1">
    <citation type="submission" date="2023-01" db="EMBL/GenBank/DDBJ databases">
        <title>Oxazolidinone resistance genes in florfenicol resistant enterococci from beef cattle and veal calves at slaughter.</title>
        <authorList>
            <person name="Biggel M."/>
        </authorList>
    </citation>
    <scope>NUCLEOTIDE SEQUENCE</scope>
    <source>
        <strain evidence="9">K204-1</strain>
    </source>
</reference>
<dbReference type="Gene3D" id="1.20.1530.20">
    <property type="match status" value="1"/>
</dbReference>
<dbReference type="InterPro" id="IPR038770">
    <property type="entry name" value="Na+/solute_symporter_sf"/>
</dbReference>
<evidence type="ECO:0000256" key="3">
    <source>
        <dbReference type="ARBA" id="ARBA00022448"/>
    </source>
</evidence>